<evidence type="ECO:0000313" key="2">
    <source>
        <dbReference type="Proteomes" id="UP000441389"/>
    </source>
</evidence>
<comment type="caution">
    <text evidence="1">The sequence shown here is derived from an EMBL/GenBank/DDBJ whole genome shotgun (WGS) entry which is preliminary data.</text>
</comment>
<proteinExistence type="predicted"/>
<gene>
    <name evidence="1" type="ORF">GON01_11165</name>
</gene>
<dbReference type="RefSeq" id="WP_157027426.1">
    <property type="nucleotide sequence ID" value="NZ_WQMS01000013.1"/>
</dbReference>
<protein>
    <submittedName>
        <fullName evidence="1">Uncharacterized protein</fullName>
    </submittedName>
</protein>
<accession>A0A6I4J1J1</accession>
<keyword evidence="2" id="KW-1185">Reference proteome</keyword>
<organism evidence="1 2">
    <name type="scientific">Sphingomonas horti</name>
    <dbReference type="NCBI Taxonomy" id="2682842"/>
    <lineage>
        <taxon>Bacteria</taxon>
        <taxon>Pseudomonadati</taxon>
        <taxon>Pseudomonadota</taxon>
        <taxon>Alphaproteobacteria</taxon>
        <taxon>Sphingomonadales</taxon>
        <taxon>Sphingomonadaceae</taxon>
        <taxon>Sphingomonas</taxon>
    </lineage>
</organism>
<dbReference type="AlphaFoldDB" id="A0A6I4J1J1"/>
<name>A0A6I4J1J1_9SPHN</name>
<reference evidence="1 2" key="1">
    <citation type="submission" date="2019-12" db="EMBL/GenBank/DDBJ databases">
        <authorList>
            <person name="Huq M.A."/>
        </authorList>
    </citation>
    <scope>NUCLEOTIDE SEQUENCE [LARGE SCALE GENOMIC DNA]</scope>
    <source>
        <strain evidence="1 2">MAH-20</strain>
    </source>
</reference>
<dbReference type="Proteomes" id="UP000441389">
    <property type="component" value="Unassembled WGS sequence"/>
</dbReference>
<sequence length="75" mass="8234">MSLIAIALSAAAVAQNPHALPICGQTRPTPVDVSEKAKLKRLDRLPPAEAYLTVMRTENGCIRPVKVSEERARRR</sequence>
<evidence type="ECO:0000313" key="1">
    <source>
        <dbReference type="EMBL" id="MVO78490.1"/>
    </source>
</evidence>
<dbReference type="EMBL" id="WQMS01000013">
    <property type="protein sequence ID" value="MVO78490.1"/>
    <property type="molecule type" value="Genomic_DNA"/>
</dbReference>